<proteinExistence type="predicted"/>
<dbReference type="Proteomes" id="UP000305517">
    <property type="component" value="Unassembled WGS sequence"/>
</dbReference>
<keyword evidence="2" id="KW-1185">Reference proteome</keyword>
<name>A0A5R8WJ19_9BACT</name>
<dbReference type="EMBL" id="VAJM01000018">
    <property type="protein sequence ID" value="TLM88465.1"/>
    <property type="molecule type" value="Genomic_DNA"/>
</dbReference>
<dbReference type="RefSeq" id="WP_138081995.1">
    <property type="nucleotide sequence ID" value="NZ_VAJM01000018.1"/>
</dbReference>
<evidence type="ECO:0000313" key="2">
    <source>
        <dbReference type="Proteomes" id="UP000305517"/>
    </source>
</evidence>
<protein>
    <submittedName>
        <fullName evidence="1">Uncharacterized protein</fullName>
    </submittedName>
</protein>
<gene>
    <name evidence="1" type="ORF">FDY95_24190</name>
</gene>
<accession>A0A5R8WJ19</accession>
<dbReference type="OrthoDB" id="893301at2"/>
<organism evidence="1 2">
    <name type="scientific">Hymenobacter jeollabukensis</name>
    <dbReference type="NCBI Taxonomy" id="2025313"/>
    <lineage>
        <taxon>Bacteria</taxon>
        <taxon>Pseudomonadati</taxon>
        <taxon>Bacteroidota</taxon>
        <taxon>Cytophagia</taxon>
        <taxon>Cytophagales</taxon>
        <taxon>Hymenobacteraceae</taxon>
        <taxon>Hymenobacter</taxon>
    </lineage>
</organism>
<comment type="caution">
    <text evidence="1">The sequence shown here is derived from an EMBL/GenBank/DDBJ whole genome shotgun (WGS) entry which is preliminary data.</text>
</comment>
<evidence type="ECO:0000313" key="1">
    <source>
        <dbReference type="EMBL" id="TLM88465.1"/>
    </source>
</evidence>
<dbReference type="AlphaFoldDB" id="A0A5R8WJ19"/>
<reference evidence="1 2" key="1">
    <citation type="submission" date="2019-05" db="EMBL/GenBank/DDBJ databases">
        <title>Hymenobacter edaphi sp. nov., isolated from abandoned arsenic-contaminated farmland soil.</title>
        <authorList>
            <person name="Nie L."/>
        </authorList>
    </citation>
    <scope>NUCLEOTIDE SEQUENCE [LARGE SCALE GENOMIC DNA]</scope>
    <source>
        <strain evidence="1 2">1-3-3-8</strain>
    </source>
</reference>
<sequence>MEKEECRQEVAPLTLPDLRLSVPYDDALRYAQGRLKMLGSGNVKSFCDAQQLTYTNVVGLKNNTLKGPQPRFLQRVLNCLALPTGLLQYPPGSKIHRFVLPSAEALAAFQEQLTFLKGYE</sequence>